<keyword evidence="3" id="KW-1185">Reference proteome</keyword>
<dbReference type="KEGG" id="aacx:DEACI_1933"/>
<dbReference type="Proteomes" id="UP001071230">
    <property type="component" value="Unassembled WGS sequence"/>
</dbReference>
<name>A0A8S0W7Y4_9FIRM</name>
<dbReference type="EMBL" id="LR746496">
    <property type="protein sequence ID" value="CAA7601279.1"/>
    <property type="molecule type" value="Genomic_DNA"/>
</dbReference>
<sequence length="37" mass="4244">MVNGTMEERHWRIDGTTEERHWKVDNAEGSVGAITET</sequence>
<evidence type="ECO:0000313" key="2">
    <source>
        <dbReference type="EMBL" id="CEJ08811.1"/>
    </source>
</evidence>
<gene>
    <name evidence="1" type="ORF">DEACI_1933</name>
    <name evidence="2" type="ORF">DEACI_3291</name>
</gene>
<proteinExistence type="predicted"/>
<accession>A0A8S0W7Y4</accession>
<evidence type="ECO:0000313" key="3">
    <source>
        <dbReference type="Proteomes" id="UP001071230"/>
    </source>
</evidence>
<dbReference type="Proteomes" id="UP000836597">
    <property type="component" value="Chromosome"/>
</dbReference>
<reference evidence="1" key="2">
    <citation type="submission" date="2020-01" db="EMBL/GenBank/DDBJ databases">
        <authorList>
            <person name="Hornung B."/>
        </authorList>
    </citation>
    <scope>NUCLEOTIDE SEQUENCE</scope>
    <source>
        <strain evidence="1">PacBioINE</strain>
    </source>
</reference>
<protein>
    <submittedName>
        <fullName evidence="1">Uncharacterized protein</fullName>
    </submittedName>
</protein>
<organism evidence="1">
    <name type="scientific">Acididesulfobacillus acetoxydans</name>
    <dbReference type="NCBI Taxonomy" id="1561005"/>
    <lineage>
        <taxon>Bacteria</taxon>
        <taxon>Bacillati</taxon>
        <taxon>Bacillota</taxon>
        <taxon>Clostridia</taxon>
        <taxon>Eubacteriales</taxon>
        <taxon>Peptococcaceae</taxon>
        <taxon>Acididesulfobacillus</taxon>
    </lineage>
</organism>
<dbReference type="AlphaFoldDB" id="A0A8S0W7Y4"/>
<evidence type="ECO:0000313" key="1">
    <source>
        <dbReference type="EMBL" id="CAA7601279.1"/>
    </source>
</evidence>
<dbReference type="EMBL" id="CDGJ01000095">
    <property type="protein sequence ID" value="CEJ08811.1"/>
    <property type="molecule type" value="Genomic_DNA"/>
</dbReference>
<reference evidence="2" key="1">
    <citation type="submission" date="2014-11" db="EMBL/GenBank/DDBJ databases">
        <authorList>
            <person name="Hornung B.V."/>
        </authorList>
    </citation>
    <scope>NUCLEOTIDE SEQUENCE</scope>
    <source>
        <strain evidence="2">INE</strain>
    </source>
</reference>